<dbReference type="CDD" id="cd10035">
    <property type="entry name" value="UDG_like"/>
    <property type="match status" value="1"/>
</dbReference>
<protein>
    <submittedName>
        <fullName evidence="2">Uracil DNA glycosylase superfamily protein</fullName>
    </submittedName>
</protein>
<dbReference type="SUPFAM" id="SSF52141">
    <property type="entry name" value="Uracil-DNA glycosylase-like"/>
    <property type="match status" value="1"/>
</dbReference>
<dbReference type="GeneID" id="97278133"/>
<dbReference type="InterPro" id="IPR036895">
    <property type="entry name" value="Uracil-DNA_glycosylase-like_sf"/>
</dbReference>
<dbReference type="InterPro" id="IPR005122">
    <property type="entry name" value="Uracil-DNA_glycosylase-like"/>
</dbReference>
<organism evidence="2 3">
    <name type="scientific">Vreelandella aquamarina</name>
    <dbReference type="NCBI Taxonomy" id="77097"/>
    <lineage>
        <taxon>Bacteria</taxon>
        <taxon>Pseudomonadati</taxon>
        <taxon>Pseudomonadota</taxon>
        <taxon>Gammaproteobacteria</taxon>
        <taxon>Oceanospirillales</taxon>
        <taxon>Halomonadaceae</taxon>
        <taxon>Vreelandella</taxon>
    </lineage>
</organism>
<evidence type="ECO:0000313" key="2">
    <source>
        <dbReference type="EMBL" id="SIN66569.1"/>
    </source>
</evidence>
<dbReference type="AlphaFoldDB" id="A0A1N6D723"/>
<gene>
    <name evidence="2" type="ORF">SAMN05878438_2010</name>
</gene>
<evidence type="ECO:0000313" key="3">
    <source>
        <dbReference type="Proteomes" id="UP000185024"/>
    </source>
</evidence>
<dbReference type="Pfam" id="PF03167">
    <property type="entry name" value="UDG"/>
    <property type="match status" value="1"/>
</dbReference>
<proteinExistence type="predicted"/>
<dbReference type="Gene3D" id="3.40.470.10">
    <property type="entry name" value="Uracil-DNA glycosylase-like domain"/>
    <property type="match status" value="1"/>
</dbReference>
<feature type="domain" description="Uracil-DNA glycosylase-like" evidence="1">
    <location>
        <begin position="101"/>
        <end position="198"/>
    </location>
</feature>
<dbReference type="Proteomes" id="UP000185024">
    <property type="component" value="Unassembled WGS sequence"/>
</dbReference>
<evidence type="ECO:0000259" key="1">
    <source>
        <dbReference type="Pfam" id="PF03167"/>
    </source>
</evidence>
<dbReference type="RefSeq" id="WP_074210335.1">
    <property type="nucleotide sequence ID" value="NZ_BJOI01000073.1"/>
</dbReference>
<sequence>MTSTQEIFRTLKDMQFENTFNPYFERCPVYDAKNAPEIRRHYLAEMLHRAADTELDAIWVGRDLGYRGGRRTGLALTDDVHFADHLERWGLDVQRPTYGKPVAERTAAAIWDILLRINVPIFLWNVFPLHPFINGDPFSNRAHNARERRAGAKILIQMVEYLQPKRIIAIGNDAYSVLSSVFAEDFVYKARHPSYGGQTEFLATMQSLYATQIAEREPDLFNHMLETGINSH</sequence>
<dbReference type="EMBL" id="FSQX01000001">
    <property type="protein sequence ID" value="SIN66569.1"/>
    <property type="molecule type" value="Genomic_DNA"/>
</dbReference>
<accession>A0A1N6D723</accession>
<reference evidence="2 3" key="1">
    <citation type="submission" date="2016-11" db="EMBL/GenBank/DDBJ databases">
        <authorList>
            <person name="Jaros S."/>
            <person name="Januszkiewicz K."/>
            <person name="Wedrychowicz H."/>
        </authorList>
    </citation>
    <scope>NUCLEOTIDE SEQUENCE [LARGE SCALE GENOMIC DNA]</scope>
    <source>
        <strain evidence="2 3">ACAM 239</strain>
    </source>
</reference>
<name>A0A1N6D723_9GAMM</name>